<proteinExistence type="predicted"/>
<protein>
    <submittedName>
        <fullName evidence="7">NfeD family protein</fullName>
    </submittedName>
</protein>
<keyword evidence="8" id="KW-1185">Reference proteome</keyword>
<dbReference type="PANTHER" id="PTHR33507">
    <property type="entry name" value="INNER MEMBRANE PROTEIN YBBJ"/>
    <property type="match status" value="1"/>
</dbReference>
<evidence type="ECO:0000256" key="1">
    <source>
        <dbReference type="ARBA" id="ARBA00004141"/>
    </source>
</evidence>
<comment type="subcellular location">
    <subcellularLocation>
        <location evidence="1">Membrane</location>
        <topology evidence="1">Multi-pass membrane protein</topology>
    </subcellularLocation>
</comment>
<reference evidence="8" key="1">
    <citation type="submission" date="2024-06" db="EMBL/GenBank/DDBJ databases">
        <title>Radixoralia hellwigii gen. nov., sp nov., isolated from a root canal in the human oral cavity.</title>
        <authorList>
            <person name="Bartsch S."/>
            <person name="Wittmer A."/>
            <person name="Schulz A.-K."/>
            <person name="Neumann-Schaal M."/>
            <person name="Wolf J."/>
            <person name="Gronow S."/>
            <person name="Tennert C."/>
            <person name="Haecker G."/>
            <person name="Cieplik F."/>
            <person name="Al-Ahmad A."/>
        </authorList>
    </citation>
    <scope>NUCLEOTIDE SEQUENCE [LARGE SCALE GENOMIC DNA]</scope>
    <source>
        <strain evidence="8">Wk13</strain>
    </source>
</reference>
<dbReference type="InterPro" id="IPR012340">
    <property type="entry name" value="NA-bd_OB-fold"/>
</dbReference>
<feature type="domain" description="NfeD-like C-terminal" evidence="6">
    <location>
        <begin position="84"/>
        <end position="143"/>
    </location>
</feature>
<dbReference type="SUPFAM" id="SSF141322">
    <property type="entry name" value="NfeD domain-like"/>
    <property type="match status" value="1"/>
</dbReference>
<evidence type="ECO:0000256" key="2">
    <source>
        <dbReference type="ARBA" id="ARBA00022692"/>
    </source>
</evidence>
<keyword evidence="3 5" id="KW-1133">Transmembrane helix</keyword>
<dbReference type="InterPro" id="IPR002810">
    <property type="entry name" value="NfeD-like_C"/>
</dbReference>
<feature type="transmembrane region" description="Helical" evidence="5">
    <location>
        <begin position="37"/>
        <end position="67"/>
    </location>
</feature>
<keyword evidence="2 5" id="KW-0812">Transmembrane</keyword>
<evidence type="ECO:0000256" key="5">
    <source>
        <dbReference type="SAM" id="Phobius"/>
    </source>
</evidence>
<evidence type="ECO:0000313" key="8">
    <source>
        <dbReference type="Proteomes" id="UP001574673"/>
    </source>
</evidence>
<dbReference type="EMBL" id="JBEUWX010000002">
    <property type="protein sequence ID" value="MFA9950155.1"/>
    <property type="molecule type" value="Genomic_DNA"/>
</dbReference>
<organism evidence="7 8">
    <name type="scientific">Dentiradicibacter hellwigii</name>
    <dbReference type="NCBI Taxonomy" id="3149053"/>
    <lineage>
        <taxon>Bacteria</taxon>
        <taxon>Pseudomonadati</taxon>
        <taxon>Pseudomonadota</taxon>
        <taxon>Betaproteobacteria</taxon>
        <taxon>Rhodocyclales</taxon>
        <taxon>Rhodocyclaceae</taxon>
        <taxon>Dentiradicibacter</taxon>
    </lineage>
</organism>
<dbReference type="InterPro" id="IPR052165">
    <property type="entry name" value="Membrane_assoc_protease"/>
</dbReference>
<comment type="caution">
    <text evidence="7">The sequence shown here is derived from an EMBL/GenBank/DDBJ whole genome shotgun (WGS) entry which is preliminary data.</text>
</comment>
<evidence type="ECO:0000259" key="6">
    <source>
        <dbReference type="Pfam" id="PF01957"/>
    </source>
</evidence>
<dbReference type="Pfam" id="PF01957">
    <property type="entry name" value="NfeD"/>
    <property type="match status" value="1"/>
</dbReference>
<evidence type="ECO:0000313" key="7">
    <source>
        <dbReference type="EMBL" id="MFA9950155.1"/>
    </source>
</evidence>
<evidence type="ECO:0000256" key="3">
    <source>
        <dbReference type="ARBA" id="ARBA00022989"/>
    </source>
</evidence>
<name>A0ABV4UET0_9RHOO</name>
<keyword evidence="4 5" id="KW-0472">Membrane</keyword>
<accession>A0ABV4UET0</accession>
<dbReference type="Proteomes" id="UP001574673">
    <property type="component" value="Unassembled WGS sequence"/>
</dbReference>
<dbReference type="Gene3D" id="2.40.50.140">
    <property type="entry name" value="Nucleic acid-binding proteins"/>
    <property type="match status" value="1"/>
</dbReference>
<sequence length="144" mass="15856">MIEWWYWLILGFCLIMAELLIPAFFTLWFGIGAITVGLVLLAIPSLGIAAQILLWAILSSAQVILWFRFLRPKTMTAIGTSASDVIGETGVLVSNLTPHARGSVRFQKPILGADCWECYADTPISSGTRVRIVAVEGNFIKVEE</sequence>
<dbReference type="RefSeq" id="WP_418891231.1">
    <property type="nucleotide sequence ID" value="NZ_JBEUWX010000002.1"/>
</dbReference>
<evidence type="ECO:0000256" key="4">
    <source>
        <dbReference type="ARBA" id="ARBA00023136"/>
    </source>
</evidence>
<dbReference type="PANTHER" id="PTHR33507:SF3">
    <property type="entry name" value="INNER MEMBRANE PROTEIN YBBJ"/>
    <property type="match status" value="1"/>
</dbReference>
<gene>
    <name evidence="7" type="ORF">ABCS64_07460</name>
</gene>